<comment type="caution">
    <text evidence="1">The sequence shown here is derived from an EMBL/GenBank/DDBJ whole genome shotgun (WGS) entry which is preliminary data.</text>
</comment>
<evidence type="ECO:0000313" key="2">
    <source>
        <dbReference type="Proteomes" id="UP001162992"/>
    </source>
</evidence>
<evidence type="ECO:0000313" key="1">
    <source>
        <dbReference type="EMBL" id="KAJ7514141.1"/>
    </source>
</evidence>
<reference evidence="2" key="1">
    <citation type="journal article" date="2024" name="Proc. Natl. Acad. Sci. U.S.A.">
        <title>Extraordinary preservation of gene collinearity over three hundred million years revealed in homosporous lycophytes.</title>
        <authorList>
            <person name="Li C."/>
            <person name="Wickell D."/>
            <person name="Kuo L.Y."/>
            <person name="Chen X."/>
            <person name="Nie B."/>
            <person name="Liao X."/>
            <person name="Peng D."/>
            <person name="Ji J."/>
            <person name="Jenkins J."/>
            <person name="Williams M."/>
            <person name="Shu S."/>
            <person name="Plott C."/>
            <person name="Barry K."/>
            <person name="Rajasekar S."/>
            <person name="Grimwood J."/>
            <person name="Han X."/>
            <person name="Sun S."/>
            <person name="Hou Z."/>
            <person name="He W."/>
            <person name="Dai G."/>
            <person name="Sun C."/>
            <person name="Schmutz J."/>
            <person name="Leebens-Mack J.H."/>
            <person name="Li F.W."/>
            <person name="Wang L."/>
        </authorList>
    </citation>
    <scope>NUCLEOTIDE SEQUENCE [LARGE SCALE GENOMIC DNA]</scope>
    <source>
        <strain evidence="2">cv. PW_Plant_1</strain>
    </source>
</reference>
<accession>A0ACC2A9I2</accession>
<keyword evidence="2" id="KW-1185">Reference proteome</keyword>
<gene>
    <name evidence="1" type="ORF">O6H91_23G029900</name>
</gene>
<sequence>MADGDVITILVKHGNNTLQVSLPAAAKVRDLKEQLQHLTNVLPRGQKLIHKGKLLNCDATLRSANVGSGSKIMLLASQGIHQGPSPATSKPSVTNRKEKSDSLPSAPRHNIQKPSKNVRIQSWKTTGIVSLRDNDLQMVPSEVWSLGSSARVLDLSGNCLTDFSMSISSLTNLKRLCLSNCGLVDGVIHWESLLLLKSLSVLALDHNSLTSIPAEIGELSSLRQLLASHNKLTAVHDNIGNLQGLEKLELSNNCLSSVPSSLGDCLSLIEINLSCNFLKELPLTLGNLKSLQVMHLENNALESFPAEILQGCKELNSLSLHGNQVTIESLREVQGWKEFDERRKSKYSKQLDFQVIGLSGGFNEGADSQEWHHW</sequence>
<proteinExistence type="predicted"/>
<organism evidence="1 2">
    <name type="scientific">Diphasiastrum complanatum</name>
    <name type="common">Issler's clubmoss</name>
    <name type="synonym">Lycopodium complanatum</name>
    <dbReference type="NCBI Taxonomy" id="34168"/>
    <lineage>
        <taxon>Eukaryota</taxon>
        <taxon>Viridiplantae</taxon>
        <taxon>Streptophyta</taxon>
        <taxon>Embryophyta</taxon>
        <taxon>Tracheophyta</taxon>
        <taxon>Lycopodiopsida</taxon>
        <taxon>Lycopodiales</taxon>
        <taxon>Lycopodiaceae</taxon>
        <taxon>Lycopodioideae</taxon>
        <taxon>Diphasiastrum</taxon>
    </lineage>
</organism>
<name>A0ACC2A9I2_DIPCM</name>
<protein>
    <submittedName>
        <fullName evidence="1">Uncharacterized protein</fullName>
    </submittedName>
</protein>
<dbReference type="EMBL" id="CM055114">
    <property type="protein sequence ID" value="KAJ7514141.1"/>
    <property type="molecule type" value="Genomic_DNA"/>
</dbReference>
<dbReference type="Proteomes" id="UP001162992">
    <property type="component" value="Chromosome 23"/>
</dbReference>